<dbReference type="AlphaFoldDB" id="K5ZZD3"/>
<keyword evidence="1" id="KW-0732">Signal</keyword>
<evidence type="ECO:0000313" key="2">
    <source>
        <dbReference type="EMBL" id="EKN06104.1"/>
    </source>
</evidence>
<dbReference type="EMBL" id="AGZO01000014">
    <property type="protein sequence ID" value="EKN16791.1"/>
    <property type="molecule type" value="Genomic_DNA"/>
</dbReference>
<evidence type="ECO:0000313" key="3">
    <source>
        <dbReference type="EMBL" id="EKN06675.1"/>
    </source>
</evidence>
<evidence type="ECO:0008006" key="6">
    <source>
        <dbReference type="Google" id="ProtNLM"/>
    </source>
</evidence>
<dbReference type="EMBL" id="AGZO01000045">
    <property type="protein sequence ID" value="EKN06104.1"/>
    <property type="molecule type" value="Genomic_DNA"/>
</dbReference>
<accession>K5ZZD3</accession>
<dbReference type="RefSeq" id="WP_007653566.1">
    <property type="nucleotide sequence ID" value="NZ_JH976472.1"/>
</dbReference>
<dbReference type="PROSITE" id="PS51257">
    <property type="entry name" value="PROKAR_LIPOPROTEIN"/>
    <property type="match status" value="1"/>
</dbReference>
<evidence type="ECO:0000313" key="5">
    <source>
        <dbReference type="Proteomes" id="UP000006330"/>
    </source>
</evidence>
<dbReference type="HOGENOM" id="CLU_1179316_0_0_10"/>
<protein>
    <recommendedName>
        <fullName evidence="6">Lipocalin-like domain-containing protein</fullName>
    </recommendedName>
</protein>
<dbReference type="EMBL" id="AGZO01000041">
    <property type="protein sequence ID" value="EKN06675.1"/>
    <property type="molecule type" value="Genomic_DNA"/>
</dbReference>
<feature type="chain" id="PRO_5010835558" description="Lipocalin-like domain-containing protein" evidence="1">
    <location>
        <begin position="19"/>
        <end position="235"/>
    </location>
</feature>
<dbReference type="OrthoDB" id="1113652at2"/>
<evidence type="ECO:0000256" key="1">
    <source>
        <dbReference type="SAM" id="SignalP"/>
    </source>
</evidence>
<feature type="signal peptide" evidence="1">
    <location>
        <begin position="1"/>
        <end position="18"/>
    </location>
</feature>
<dbReference type="Proteomes" id="UP000006330">
    <property type="component" value="Unassembled WGS sequence"/>
</dbReference>
<proteinExistence type="predicted"/>
<evidence type="ECO:0000313" key="4">
    <source>
        <dbReference type="EMBL" id="EKN16791.1"/>
    </source>
</evidence>
<name>K5ZZD3_9BACT</name>
<dbReference type="PATRIC" id="fig|999418.3.peg.5211"/>
<organism evidence="4 5">
    <name type="scientific">Parabacteroides goldsteinii CL02T12C30</name>
    <dbReference type="NCBI Taxonomy" id="999418"/>
    <lineage>
        <taxon>Bacteria</taxon>
        <taxon>Pseudomonadati</taxon>
        <taxon>Bacteroidota</taxon>
        <taxon>Bacteroidia</taxon>
        <taxon>Bacteroidales</taxon>
        <taxon>Tannerellaceae</taxon>
        <taxon>Parabacteroides</taxon>
    </lineage>
</organism>
<reference evidence="4 5" key="1">
    <citation type="submission" date="2012-02" db="EMBL/GenBank/DDBJ databases">
        <title>The Genome Sequence of Parabacteroides goldsteinii CL02T12C30.</title>
        <authorList>
            <consortium name="The Broad Institute Genome Sequencing Platform"/>
            <person name="Earl A."/>
            <person name="Ward D."/>
            <person name="Feldgarden M."/>
            <person name="Gevers D."/>
            <person name="Zitomersky N.L."/>
            <person name="Coyne M.J."/>
            <person name="Comstock L.E."/>
            <person name="Young S.K."/>
            <person name="Zeng Q."/>
            <person name="Gargeya S."/>
            <person name="Fitzgerald M."/>
            <person name="Haas B."/>
            <person name="Abouelleil A."/>
            <person name="Alvarado L."/>
            <person name="Arachchi H.M."/>
            <person name="Berlin A."/>
            <person name="Chapman S.B."/>
            <person name="Gearin G."/>
            <person name="Goldberg J."/>
            <person name="Griggs A."/>
            <person name="Gujja S."/>
            <person name="Hansen M."/>
            <person name="Heiman D."/>
            <person name="Howarth C."/>
            <person name="Larimer J."/>
            <person name="Lui A."/>
            <person name="MacDonald P.J.P."/>
            <person name="McCowen C."/>
            <person name="Montmayeur A."/>
            <person name="Murphy C."/>
            <person name="Neiman D."/>
            <person name="Pearson M."/>
            <person name="Priest M."/>
            <person name="Roberts A."/>
            <person name="Saif S."/>
            <person name="Shea T."/>
            <person name="Sisk P."/>
            <person name="Stolte C."/>
            <person name="Sykes S."/>
            <person name="Wortman J."/>
            <person name="Nusbaum C."/>
            <person name="Birren B."/>
        </authorList>
    </citation>
    <scope>NUCLEOTIDE SEQUENCE [LARGE SCALE GENOMIC DNA]</scope>
    <source>
        <strain evidence="4 5">CL02T12C30</strain>
    </source>
</reference>
<gene>
    <name evidence="4" type="ORF">HMPREF1076_01925</name>
    <name evidence="3" type="ORF">HMPREF1076_05145</name>
    <name evidence="2" type="ORF">HMPREF1076_05306</name>
</gene>
<comment type="caution">
    <text evidence="4">The sequence shown here is derived from an EMBL/GenBank/DDBJ whole genome shotgun (WGS) entry which is preliminary data.</text>
</comment>
<sequence>MKHLINTLLLILVISLFAGCDKNDNQDNEIILGTWAQQPSNEWFKFTFLEDNIGFMNVYSQNGTHLETSDKFIYAFDKTEMSLTIIFEDSPSWRIVYNVKMIDNTLILNCISGGFDDFELYKEGDSDASELGNVGNDSLEGQWRDLDVMNFFTFSSNKTGSALIINSNGDYKERSFKYSYNKKKGKLSITFNDNSTPKSIAFNIRLSGAANTMMELTCTSGNFKDLILWGVGTDK</sequence>